<keyword evidence="10 20" id="KW-0862">Zinc</keyword>
<dbReference type="Gene3D" id="3.40.390.10">
    <property type="entry name" value="Collagenase (Catalytic Domain)"/>
    <property type="match status" value="1"/>
</dbReference>
<dbReference type="InterPro" id="IPR045090">
    <property type="entry name" value="Pept_M3A_M3B"/>
</dbReference>
<comment type="similarity">
    <text evidence="3 20">Belongs to the peptidase M3 family.</text>
</comment>
<dbReference type="InParanoid" id="C3YJK6"/>
<evidence type="ECO:0000256" key="11">
    <source>
        <dbReference type="ARBA" id="ARBA00022837"/>
    </source>
</evidence>
<keyword evidence="12" id="KW-0460">Magnesium</keyword>
<comment type="cofactor">
    <cofactor evidence="20">
        <name>Zn(2+)</name>
        <dbReference type="ChEBI" id="CHEBI:29105"/>
    </cofactor>
    <text evidence="20">Binds 1 zinc ion.</text>
</comment>
<evidence type="ECO:0000256" key="15">
    <source>
        <dbReference type="ARBA" id="ARBA00023004"/>
    </source>
</evidence>
<dbReference type="eggNOG" id="KOG2090">
    <property type="taxonomic scope" value="Eukaryota"/>
</dbReference>
<evidence type="ECO:0000256" key="7">
    <source>
        <dbReference type="ARBA" id="ARBA00022670"/>
    </source>
</evidence>
<reference evidence="22" key="1">
    <citation type="journal article" date="2008" name="Nature">
        <title>The amphioxus genome and the evolution of the chordate karyotype.</title>
        <authorList>
            <consortium name="US DOE Joint Genome Institute (JGI-PGF)"/>
            <person name="Putnam N.H."/>
            <person name="Butts T."/>
            <person name="Ferrier D.E.K."/>
            <person name="Furlong R.F."/>
            <person name="Hellsten U."/>
            <person name="Kawashima T."/>
            <person name="Robinson-Rechavi M."/>
            <person name="Shoguchi E."/>
            <person name="Terry A."/>
            <person name="Yu J.-K."/>
            <person name="Benito-Gutierrez E.L."/>
            <person name="Dubchak I."/>
            <person name="Garcia-Fernandez J."/>
            <person name="Gibson-Brown J.J."/>
            <person name="Grigoriev I.V."/>
            <person name="Horton A.C."/>
            <person name="de Jong P.J."/>
            <person name="Jurka J."/>
            <person name="Kapitonov V.V."/>
            <person name="Kohara Y."/>
            <person name="Kuroki Y."/>
            <person name="Lindquist E."/>
            <person name="Lucas S."/>
            <person name="Osoegawa K."/>
            <person name="Pennacchio L.A."/>
            <person name="Salamov A.A."/>
            <person name="Satou Y."/>
            <person name="Sauka-Spengler T."/>
            <person name="Schmutz J."/>
            <person name="Shin-I T."/>
            <person name="Toyoda A."/>
            <person name="Bronner-Fraser M."/>
            <person name="Fujiyama A."/>
            <person name="Holland L.Z."/>
            <person name="Holland P.W.H."/>
            <person name="Satoh N."/>
            <person name="Rokhsar D.S."/>
        </authorList>
    </citation>
    <scope>NUCLEOTIDE SEQUENCE [LARGE SCALE GENOMIC DNA]</scope>
    <source>
        <strain evidence="22">S238N-H82</strain>
        <tissue evidence="22">Testes</tissue>
    </source>
</reference>
<keyword evidence="9 20" id="KW-0378">Hydrolase</keyword>
<name>C3YJK6_BRAFL</name>
<sequence>MRNVLRPYNRLVRLLRARTESSRVVSSVGRAVWAREVATWSPLGTAFNTKTAKRLNLFRENVGLFEVPELTSPSGFQRAEAKVAQEASELVNATIGAPTGIQVVQLFDKLSDTLCRVADLADCIRVVHPNAKFAHAAQQTCFHIGALVEQLNTNIGLYDALKRLLHDETAMASMDEESRRVAELFMFDFEISGIHLPDLQREMAVRLNEDILTLGSDFSKGVNTPNAVPKSVLPDHLKYCFTVDGDKVIVQNMHSDSGSDAIREAAYKLYLHPNPQQERVLETLLTARNKLAQLVGYPTFAHRTLKGTMARDPETVMSFLKATGEGLIHRTMEEFSLMREYKAKHNPSNPNLYPWDPPYYSAFIKADRFKIDPTEYAPYFSLGACMEGLNCLFSQLYRISLQPQETHNGEIWDSEVKKLAVIHETEGILGYIYCDFFQRPGKPQHDCHFTIRGGRQLDNGDYQIPVVVLMLHYPPPTMTKPTLLTPGMMENLFHEMGHAMHSMLARTRYQHVTGTRCSTDFAEVPSVLMEYFASDYRVLSQFARHYQTDETLPEDMLRKLCESKKLFQASELQQQVLYAIVDQVYHGKHPLGKSTTEIFAELQNKYYGLPHVQGTAWQLRFNHLVGYGAKYYSYIMSRAVASRLWHQCFKDDPFSGTMGERYRREMLAHGGGKDPKLMVESMLQKQLSTEDLVSKLNCKIFMQFCIRHQC</sequence>
<evidence type="ECO:0000256" key="13">
    <source>
        <dbReference type="ARBA" id="ARBA00022946"/>
    </source>
</evidence>
<dbReference type="GO" id="GO:0046872">
    <property type="term" value="F:metal ion binding"/>
    <property type="evidence" value="ECO:0007669"/>
    <property type="project" value="UniProtKB-UniRule"/>
</dbReference>
<keyword evidence="17" id="KW-0496">Mitochondrion</keyword>
<accession>C3YJK6</accession>
<dbReference type="GO" id="GO:0005759">
    <property type="term" value="C:mitochondrial matrix"/>
    <property type="evidence" value="ECO:0007669"/>
    <property type="project" value="UniProtKB-SubCell"/>
</dbReference>
<keyword evidence="14" id="KW-0007">Acetylation</keyword>
<evidence type="ECO:0000256" key="18">
    <source>
        <dbReference type="ARBA" id="ARBA00023211"/>
    </source>
</evidence>
<evidence type="ECO:0000256" key="5">
    <source>
        <dbReference type="ARBA" id="ARBA00012441"/>
    </source>
</evidence>
<dbReference type="InterPro" id="IPR024079">
    <property type="entry name" value="MetalloPept_cat_dom_sf"/>
</dbReference>
<evidence type="ECO:0000256" key="6">
    <source>
        <dbReference type="ARBA" id="ARBA00018046"/>
    </source>
</evidence>
<keyword evidence="18" id="KW-0464">Manganese</keyword>
<evidence type="ECO:0000256" key="3">
    <source>
        <dbReference type="ARBA" id="ARBA00006040"/>
    </source>
</evidence>
<dbReference type="PANTHER" id="PTHR11804:SF79">
    <property type="entry name" value="MITOCHONDRIAL INTERMEDIATE PEPTIDASE"/>
    <property type="match status" value="1"/>
</dbReference>
<proteinExistence type="inferred from homology"/>
<keyword evidence="7 20" id="KW-0645">Protease</keyword>
<dbReference type="EMBL" id="GG666520">
    <property type="protein sequence ID" value="EEN59313.1"/>
    <property type="molecule type" value="Genomic_DNA"/>
</dbReference>
<dbReference type="GO" id="GO:0004222">
    <property type="term" value="F:metalloendopeptidase activity"/>
    <property type="evidence" value="ECO:0007669"/>
    <property type="project" value="UniProtKB-EC"/>
</dbReference>
<comment type="catalytic activity">
    <reaction evidence="1">
        <text>Release of an N-terminal octapeptide as second stage of processing of some proteins imported into the mitochondrion.</text>
        <dbReference type="EC" id="3.4.24.59"/>
    </reaction>
</comment>
<keyword evidence="13" id="KW-0809">Transit peptide</keyword>
<evidence type="ECO:0000256" key="17">
    <source>
        <dbReference type="ARBA" id="ARBA00023128"/>
    </source>
</evidence>
<feature type="domain" description="Peptidase M3A/M3B catalytic" evidence="21">
    <location>
        <begin position="257"/>
        <end position="696"/>
    </location>
</feature>
<dbReference type="STRING" id="7739.C3YJK6"/>
<evidence type="ECO:0000256" key="12">
    <source>
        <dbReference type="ARBA" id="ARBA00022842"/>
    </source>
</evidence>
<comment type="function">
    <text evidence="19">Cleaves proteins, imported into the mitochondrion, to their mature size.</text>
</comment>
<dbReference type="PANTHER" id="PTHR11804">
    <property type="entry name" value="PROTEASE M3 THIMET OLIGOPEPTIDASE-RELATED"/>
    <property type="match status" value="1"/>
</dbReference>
<keyword evidence="15" id="KW-0408">Iron</keyword>
<dbReference type="FunFam" id="1.10.1370.10:FF:000026">
    <property type="entry name" value="Si:ch73-1a9.4"/>
    <property type="match status" value="1"/>
</dbReference>
<evidence type="ECO:0000259" key="21">
    <source>
        <dbReference type="Pfam" id="PF01432"/>
    </source>
</evidence>
<dbReference type="Pfam" id="PF01432">
    <property type="entry name" value="Peptidase_M3"/>
    <property type="match status" value="1"/>
</dbReference>
<dbReference type="FunFam" id="3.40.390.10:FF:000013">
    <property type="entry name" value="Mitochondrial intermediate peptidase"/>
    <property type="match status" value="1"/>
</dbReference>
<evidence type="ECO:0000313" key="22">
    <source>
        <dbReference type="EMBL" id="EEN59313.1"/>
    </source>
</evidence>
<evidence type="ECO:0000256" key="1">
    <source>
        <dbReference type="ARBA" id="ARBA00000436"/>
    </source>
</evidence>
<protein>
    <recommendedName>
        <fullName evidence="6">Mitochondrial intermediate peptidase</fullName>
        <ecNumber evidence="5">3.4.24.59</ecNumber>
    </recommendedName>
</protein>
<dbReference type="CDD" id="cd06457">
    <property type="entry name" value="M3A_MIP"/>
    <property type="match status" value="1"/>
</dbReference>
<comment type="subcellular location">
    <subcellularLocation>
        <location evidence="2">Mitochondrion matrix</location>
    </subcellularLocation>
</comment>
<keyword evidence="11" id="KW-0106">Calcium</keyword>
<evidence type="ECO:0000256" key="19">
    <source>
        <dbReference type="ARBA" id="ARBA00059424"/>
    </source>
</evidence>
<comment type="subunit">
    <text evidence="4">Monomer.</text>
</comment>
<gene>
    <name evidence="22" type="ORF">BRAFLDRAFT_277275</name>
</gene>
<evidence type="ECO:0000256" key="16">
    <source>
        <dbReference type="ARBA" id="ARBA00023049"/>
    </source>
</evidence>
<keyword evidence="16 20" id="KW-0482">Metalloprotease</keyword>
<dbReference type="EC" id="3.4.24.59" evidence="5"/>
<keyword evidence="8 20" id="KW-0479">Metal-binding</keyword>
<dbReference type="InterPro" id="IPR024077">
    <property type="entry name" value="Neurolysin/TOP_dom2"/>
</dbReference>
<evidence type="ECO:0000256" key="4">
    <source>
        <dbReference type="ARBA" id="ARBA00011245"/>
    </source>
</evidence>
<evidence type="ECO:0000256" key="8">
    <source>
        <dbReference type="ARBA" id="ARBA00022723"/>
    </source>
</evidence>
<dbReference type="Gene3D" id="1.10.1370.10">
    <property type="entry name" value="Neurolysin, domain 3"/>
    <property type="match status" value="1"/>
</dbReference>
<evidence type="ECO:0000256" key="2">
    <source>
        <dbReference type="ARBA" id="ARBA00004305"/>
    </source>
</evidence>
<dbReference type="GO" id="GO:0006508">
    <property type="term" value="P:proteolysis"/>
    <property type="evidence" value="ECO:0007669"/>
    <property type="project" value="UniProtKB-KW"/>
</dbReference>
<dbReference type="SUPFAM" id="SSF55486">
    <property type="entry name" value="Metalloproteases ('zincins'), catalytic domain"/>
    <property type="match status" value="1"/>
</dbReference>
<evidence type="ECO:0000256" key="20">
    <source>
        <dbReference type="RuleBase" id="RU003435"/>
    </source>
</evidence>
<organism>
    <name type="scientific">Branchiostoma floridae</name>
    <name type="common">Florida lancelet</name>
    <name type="synonym">Amphioxus</name>
    <dbReference type="NCBI Taxonomy" id="7739"/>
    <lineage>
        <taxon>Eukaryota</taxon>
        <taxon>Metazoa</taxon>
        <taxon>Chordata</taxon>
        <taxon>Cephalochordata</taxon>
        <taxon>Leptocardii</taxon>
        <taxon>Amphioxiformes</taxon>
        <taxon>Branchiostomatidae</taxon>
        <taxon>Branchiostoma</taxon>
    </lineage>
</organism>
<dbReference type="InterPro" id="IPR001567">
    <property type="entry name" value="Pept_M3A_M3B_dom"/>
</dbReference>
<dbReference type="AlphaFoldDB" id="C3YJK6"/>
<dbReference type="InterPro" id="IPR033851">
    <property type="entry name" value="M3A_MIP"/>
</dbReference>
<evidence type="ECO:0000256" key="10">
    <source>
        <dbReference type="ARBA" id="ARBA00022833"/>
    </source>
</evidence>
<evidence type="ECO:0000256" key="14">
    <source>
        <dbReference type="ARBA" id="ARBA00022990"/>
    </source>
</evidence>
<evidence type="ECO:0000256" key="9">
    <source>
        <dbReference type="ARBA" id="ARBA00022801"/>
    </source>
</evidence>